<comment type="caution">
    <text evidence="2">The sequence shown here is derived from an EMBL/GenBank/DDBJ whole genome shotgun (WGS) entry which is preliminary data.</text>
</comment>
<dbReference type="EMBL" id="BAAFSV010000004">
    <property type="protein sequence ID" value="GAB1316842.1"/>
    <property type="molecule type" value="Genomic_DNA"/>
</dbReference>
<evidence type="ECO:0000256" key="1">
    <source>
        <dbReference type="SAM" id="MobiDB-lite"/>
    </source>
</evidence>
<gene>
    <name evidence="2" type="ORF">MFIFM68171_07052</name>
</gene>
<feature type="compositionally biased region" description="Low complexity" evidence="1">
    <location>
        <begin position="132"/>
        <end position="149"/>
    </location>
</feature>
<evidence type="ECO:0000313" key="3">
    <source>
        <dbReference type="Proteomes" id="UP001628179"/>
    </source>
</evidence>
<evidence type="ECO:0000313" key="2">
    <source>
        <dbReference type="EMBL" id="GAB1316842.1"/>
    </source>
</evidence>
<feature type="region of interest" description="Disordered" evidence="1">
    <location>
        <begin position="74"/>
        <end position="164"/>
    </location>
</feature>
<sequence>MARVPTTASVVPGAQVNIVMKADQPTGRMVCGTVAQILTRGNHPQGIKVRLVDGRVGRVQSMAETAVLNAPDTGTVVSTDALPVGPVQGGPRQSHGRRPSLGSQEQPLSTQQVGLDAYIKPAKKRGRGKGKNAGSAAAEAETGNNSSSEPQNSSLGRLPPREEASTSMCPVCYSFTGDAAALTYHVQSHFDD</sequence>
<dbReference type="RefSeq" id="XP_070918573.1">
    <property type="nucleotide sequence ID" value="XM_071062472.1"/>
</dbReference>
<dbReference type="GeneID" id="98177795"/>
<keyword evidence="3" id="KW-1185">Reference proteome</keyword>
<feature type="compositionally biased region" description="Basic residues" evidence="1">
    <location>
        <begin position="121"/>
        <end position="130"/>
    </location>
</feature>
<feature type="compositionally biased region" description="Polar residues" evidence="1">
    <location>
        <begin position="101"/>
        <end position="113"/>
    </location>
</feature>
<name>A0ABQ0GGH2_9PEZI</name>
<dbReference type="PANTHER" id="PTHR40069">
    <property type="entry name" value="YWBE PROTEIN"/>
    <property type="match status" value="1"/>
</dbReference>
<protein>
    <submittedName>
        <fullName evidence="2">Uncharacterized protein</fullName>
    </submittedName>
</protein>
<dbReference type="NCBIfam" id="TIGR03833">
    <property type="entry name" value="YwbE family protein"/>
    <property type="match status" value="1"/>
</dbReference>
<proteinExistence type="predicted"/>
<accession>A0ABQ0GGH2</accession>
<reference evidence="2 3" key="1">
    <citation type="submission" date="2024-09" db="EMBL/GenBank/DDBJ databases">
        <title>Itraconazole resistance in Madurella fahalii resulting from another homologue of gene encoding cytochrome P450 14-alpha sterol demethylase (CYP51).</title>
        <authorList>
            <person name="Yoshioka I."/>
            <person name="Fahal A.H."/>
            <person name="Kaneko S."/>
            <person name="Yaguchi T."/>
        </authorList>
    </citation>
    <scope>NUCLEOTIDE SEQUENCE [LARGE SCALE GENOMIC DNA]</scope>
    <source>
        <strain evidence="2 3">IFM 68171</strain>
    </source>
</reference>
<dbReference type="InterPro" id="IPR019240">
    <property type="entry name" value="DUF2196"/>
</dbReference>
<dbReference type="PANTHER" id="PTHR40069:SF1">
    <property type="entry name" value="YWBE PROTEIN"/>
    <property type="match status" value="1"/>
</dbReference>
<dbReference type="Pfam" id="PF09962">
    <property type="entry name" value="DUF2196"/>
    <property type="match status" value="1"/>
</dbReference>
<dbReference type="Proteomes" id="UP001628179">
    <property type="component" value="Unassembled WGS sequence"/>
</dbReference>
<organism evidence="2 3">
    <name type="scientific">Madurella fahalii</name>
    <dbReference type="NCBI Taxonomy" id="1157608"/>
    <lineage>
        <taxon>Eukaryota</taxon>
        <taxon>Fungi</taxon>
        <taxon>Dikarya</taxon>
        <taxon>Ascomycota</taxon>
        <taxon>Pezizomycotina</taxon>
        <taxon>Sordariomycetes</taxon>
        <taxon>Sordariomycetidae</taxon>
        <taxon>Sordariales</taxon>
        <taxon>Sordariales incertae sedis</taxon>
        <taxon>Madurella</taxon>
    </lineage>
</organism>